<feature type="binding site" evidence="13">
    <location>
        <position position="255"/>
    </location>
    <ligand>
        <name>[4Fe-4S] cluster</name>
        <dbReference type="ChEBI" id="CHEBI:49883"/>
        <label>1</label>
    </ligand>
</feature>
<evidence type="ECO:0000256" key="10">
    <source>
        <dbReference type="ARBA" id="ARBA00024732"/>
    </source>
</evidence>
<dbReference type="SFLD" id="SFLDF00271">
    <property type="entry name" value="lipoyl_synthase"/>
    <property type="match status" value="1"/>
</dbReference>
<keyword evidence="6 13" id="KW-0479">Metal-binding</keyword>
<feature type="binding site" evidence="13">
    <location>
        <position position="266"/>
    </location>
    <ligand>
        <name>[4Fe-4S] cluster</name>
        <dbReference type="ChEBI" id="CHEBI:49883"/>
        <label>1</label>
    </ligand>
</feature>
<dbReference type="Gene3D" id="3.30.930.10">
    <property type="entry name" value="Bira Bifunctional Protein, Domain 2"/>
    <property type="match status" value="1"/>
</dbReference>
<feature type="domain" description="Radical SAM core" evidence="15">
    <location>
        <begin position="267"/>
        <end position="483"/>
    </location>
</feature>
<dbReference type="UniPathway" id="UPA00538">
    <property type="reaction ID" value="UER00592"/>
</dbReference>
<dbReference type="SFLD" id="SFLDS00029">
    <property type="entry name" value="Radical_SAM"/>
    <property type="match status" value="1"/>
</dbReference>
<evidence type="ECO:0000256" key="11">
    <source>
        <dbReference type="ARBA" id="ARBA00047326"/>
    </source>
</evidence>
<dbReference type="Proteomes" id="UP000199520">
    <property type="component" value="Unassembled WGS sequence"/>
</dbReference>
<dbReference type="FunFam" id="3.20.20.70:FF:000040">
    <property type="entry name" value="Lipoyl synthase"/>
    <property type="match status" value="1"/>
</dbReference>
<feature type="site" description="Lowers pKa of active site Cys" evidence="12">
    <location>
        <position position="138"/>
    </location>
</feature>
<dbReference type="InterPro" id="IPR020605">
    <property type="entry name" value="Octanoyltransferase_CS"/>
</dbReference>
<dbReference type="EC" id="2.3.1.181" evidence="12"/>
<dbReference type="GO" id="GO:0005737">
    <property type="term" value="C:cytoplasm"/>
    <property type="evidence" value="ECO:0007669"/>
    <property type="project" value="UniProtKB-SubCell"/>
</dbReference>
<dbReference type="PANTHER" id="PTHR10949">
    <property type="entry name" value="LIPOYL SYNTHASE"/>
    <property type="match status" value="1"/>
</dbReference>
<dbReference type="EMBL" id="FOTS01000006">
    <property type="protein sequence ID" value="SFL48231.1"/>
    <property type="molecule type" value="Genomic_DNA"/>
</dbReference>
<dbReference type="InterPro" id="IPR045864">
    <property type="entry name" value="aa-tRNA-synth_II/BPL/LPL"/>
</dbReference>
<dbReference type="STRING" id="1123291.SAMN04490355_100638"/>
<evidence type="ECO:0000256" key="7">
    <source>
        <dbReference type="ARBA" id="ARBA00023004"/>
    </source>
</evidence>
<dbReference type="Pfam" id="PF04055">
    <property type="entry name" value="Radical_SAM"/>
    <property type="match status" value="1"/>
</dbReference>
<feature type="active site" description="Acyl-thioester intermediate" evidence="12">
    <location>
        <position position="172"/>
    </location>
</feature>
<evidence type="ECO:0000259" key="15">
    <source>
        <dbReference type="PROSITE" id="PS51918"/>
    </source>
</evidence>
<evidence type="ECO:0000259" key="14">
    <source>
        <dbReference type="PROSITE" id="PS51733"/>
    </source>
</evidence>
<dbReference type="NCBIfam" id="TIGR00214">
    <property type="entry name" value="lipB"/>
    <property type="match status" value="1"/>
</dbReference>
<evidence type="ECO:0000256" key="5">
    <source>
        <dbReference type="ARBA" id="ARBA00022691"/>
    </source>
</evidence>
<proteinExistence type="inferred from homology"/>
<dbReference type="PANTHER" id="PTHR10949:SF0">
    <property type="entry name" value="LIPOYL SYNTHASE, MITOCHONDRIAL"/>
    <property type="match status" value="1"/>
</dbReference>
<dbReference type="InterPro" id="IPR013785">
    <property type="entry name" value="Aldolase_TIM"/>
</dbReference>
<dbReference type="PROSITE" id="PS51733">
    <property type="entry name" value="BPL_LPL_CATALYTIC"/>
    <property type="match status" value="1"/>
</dbReference>
<comment type="function">
    <text evidence="10 12">Catalyzes the transfer of endogenously produced octanoic acid from octanoyl-acyl-carrier-protein onto the lipoyl domains of lipoate-dependent enzymes. Lipoyl-ACP can also act as a substrate although octanoyl-ACP is likely to be the physiological substrate.</text>
</comment>
<comment type="catalytic activity">
    <reaction evidence="12">
        <text>octanoyl-[ACP] + L-lysyl-[protein] = N(6)-octanoyl-L-lysyl-[protein] + holo-[ACP] + H(+)</text>
        <dbReference type="Rhea" id="RHEA:17665"/>
        <dbReference type="Rhea" id="RHEA-COMP:9636"/>
        <dbReference type="Rhea" id="RHEA-COMP:9685"/>
        <dbReference type="Rhea" id="RHEA-COMP:9752"/>
        <dbReference type="Rhea" id="RHEA-COMP:9928"/>
        <dbReference type="ChEBI" id="CHEBI:15378"/>
        <dbReference type="ChEBI" id="CHEBI:29969"/>
        <dbReference type="ChEBI" id="CHEBI:64479"/>
        <dbReference type="ChEBI" id="CHEBI:78463"/>
        <dbReference type="ChEBI" id="CHEBI:78809"/>
        <dbReference type="EC" id="2.3.1.181"/>
    </reaction>
</comment>
<evidence type="ECO:0000256" key="4">
    <source>
        <dbReference type="ARBA" id="ARBA00022679"/>
    </source>
</evidence>
<keyword evidence="8 13" id="KW-0411">Iron-sulfur</keyword>
<reference evidence="17" key="1">
    <citation type="submission" date="2016-10" db="EMBL/GenBank/DDBJ databases">
        <authorList>
            <person name="Varghese N."/>
            <person name="Submissions S."/>
        </authorList>
    </citation>
    <scope>NUCLEOTIDE SEQUENCE [LARGE SCALE GENOMIC DNA]</scope>
    <source>
        <strain evidence="17">DSM 13327</strain>
    </source>
</reference>
<evidence type="ECO:0000256" key="9">
    <source>
        <dbReference type="ARBA" id="ARBA00023315"/>
    </source>
</evidence>
<dbReference type="NCBIfam" id="TIGR00510">
    <property type="entry name" value="lipA"/>
    <property type="match status" value="1"/>
</dbReference>
<dbReference type="GO" id="GO:0009249">
    <property type="term" value="P:protein lipoylation"/>
    <property type="evidence" value="ECO:0007669"/>
    <property type="project" value="UniProtKB-UniRule"/>
</dbReference>
<dbReference type="HAMAP" id="MF_00013">
    <property type="entry name" value="LipB"/>
    <property type="match status" value="1"/>
</dbReference>
<keyword evidence="3 12" id="KW-0963">Cytoplasm</keyword>
<feature type="binding site" evidence="13">
    <location>
        <position position="285"/>
    </location>
    <ligand>
        <name>[4Fe-4S] cluster</name>
        <dbReference type="ChEBI" id="CHEBI:49883"/>
        <label>2</label>
        <note>4Fe-4S-S-AdoMet</note>
    </ligand>
</feature>
<dbReference type="NCBIfam" id="NF004019">
    <property type="entry name" value="PRK05481.1"/>
    <property type="match status" value="1"/>
</dbReference>
<feature type="binding site" evidence="13">
    <location>
        <position position="494"/>
    </location>
    <ligand>
        <name>[4Fe-4S] cluster</name>
        <dbReference type="ChEBI" id="CHEBI:49883"/>
        <label>1</label>
    </ligand>
</feature>
<sequence>MIVLNWGLTPYQHSWGFQHSFVKGRRQGQINEDALILLEHSPVITLGRKGERANILASDAVLKAKDCEVCQVDRGGDVTFHGPGQLVGYPLLDLRHYGQDVHAYVEKLEEVIILTLRDYGINAVRDEEYTGVWVGKEKICAIGIGMKSWLSYHGFALNIDTDLSYFQLITPCGITERGVTSMAKILGKAPQMQAVRETIITHFMAVFGIDHWEIAEGRWLGEKIKPSWLKGHVSGNSNVKEMYGMLDEFSLTTVCSGAHCPNIGECYASRTATFMVLGSQCTRRCRFCAVPKGVVQPVDQDEPQRVAQMVRKLGLNYVVITSVTRDDLVDGGAVHFSQTIQKIRELSPETLIEVLIPDLQGEESALDVIIAAQPEVINHNVETVSALYSHVRPQADYQRSLDVLQYVKKNAPQIVTKSGIMVGLGESPAQVSATLADLRSVGCDSLTVGQYLAPSPEHIPVAEYIVQEQFQYYQQIAKQLGFSHAACGPLVRSSYHAAEGFSSKIRLSS</sequence>
<dbReference type="InterPro" id="IPR004143">
    <property type="entry name" value="BPL_LPL_catalytic"/>
</dbReference>
<dbReference type="SMART" id="SM00729">
    <property type="entry name" value="Elp3"/>
    <property type="match status" value="1"/>
</dbReference>
<keyword evidence="17" id="KW-1185">Reference proteome</keyword>
<dbReference type="GO" id="GO:0033819">
    <property type="term" value="F:lipoyl(octanoyl) transferase activity"/>
    <property type="evidence" value="ECO:0007669"/>
    <property type="project" value="UniProtKB-EC"/>
</dbReference>
<dbReference type="AlphaFoldDB" id="A0A1I4I353"/>
<dbReference type="Pfam" id="PF21948">
    <property type="entry name" value="LplA-B_cat"/>
    <property type="match status" value="1"/>
</dbReference>
<comment type="function">
    <text evidence="13">Catalyzes the radical-mediated insertion of two sulfur atoms into the C-6 and C-8 positions of the octanoyl moiety bound to the lipoyl domains of lipoate-dependent enzymes, thereby converting the octanoylated domains into lipoylated derivatives.</text>
</comment>
<dbReference type="HAMAP" id="MF_00206">
    <property type="entry name" value="Lipoyl_synth"/>
    <property type="match status" value="1"/>
</dbReference>
<comment type="pathway">
    <text evidence="1 12">Protein modification; protein lipoylation via endogenous pathway; protein N(6)-(lipoyl)lysine from octanoyl-[acyl-carrier-protein]: step 1/2.</text>
</comment>
<dbReference type="OrthoDB" id="9787898at2"/>
<comment type="pathway">
    <text evidence="13">Protein modification; protein lipoylation via endogenous pathway; protein N(6)-(lipoyl)lysine from octanoyl-[acyl-carrier-protein]: step 2/2.</text>
</comment>
<keyword evidence="2 13" id="KW-0004">4Fe-4S</keyword>
<feature type="binding site" evidence="13">
    <location>
        <position position="260"/>
    </location>
    <ligand>
        <name>[4Fe-4S] cluster</name>
        <dbReference type="ChEBI" id="CHEBI:49883"/>
        <label>1</label>
    </ligand>
</feature>
<dbReference type="EC" id="2.8.1.8" evidence="13"/>
<feature type="binding site" evidence="12">
    <location>
        <begin position="141"/>
        <end position="143"/>
    </location>
    <ligand>
        <name>substrate</name>
    </ligand>
</feature>
<dbReference type="CDD" id="cd01335">
    <property type="entry name" value="Radical_SAM"/>
    <property type="match status" value="1"/>
</dbReference>
<dbReference type="PROSITE" id="PS01313">
    <property type="entry name" value="LIPB"/>
    <property type="match status" value="1"/>
</dbReference>
<protein>
    <recommendedName>
        <fullName evidence="12 13">Multifunctional fusion protein</fullName>
    </recommendedName>
    <domain>
        <recommendedName>
            <fullName evidence="13">Lipoyl synthase</fullName>
            <ecNumber evidence="13">2.8.1.8</ecNumber>
        </recommendedName>
        <alternativeName>
            <fullName evidence="13">Lip-syn</fullName>
        </alternativeName>
        <alternativeName>
            <fullName evidence="13">Lipoate synthase</fullName>
        </alternativeName>
        <alternativeName>
            <fullName evidence="13">Lipoic acid synthase</fullName>
        </alternativeName>
        <alternativeName>
            <fullName evidence="13">Sulfur insertion protein LipA</fullName>
            <shortName evidence="13">LS</shortName>
        </alternativeName>
    </domain>
    <domain>
        <recommendedName>
            <fullName evidence="12">Octanoyltransferase</fullName>
            <ecNumber evidence="12">2.3.1.181</ecNumber>
        </recommendedName>
        <alternativeName>
            <fullName evidence="12">Lipoate-protein ligase B</fullName>
        </alternativeName>
        <alternativeName>
            <fullName evidence="12">Lipoyl/octanoyl transferase</fullName>
        </alternativeName>
        <alternativeName>
            <fullName evidence="12">Octanoyl-[acyl-carrier-protein]-protein N-octanoyltransferase</fullName>
        </alternativeName>
    </domain>
</protein>
<evidence type="ECO:0000313" key="17">
    <source>
        <dbReference type="Proteomes" id="UP000199520"/>
    </source>
</evidence>
<keyword evidence="9 12" id="KW-0012">Acyltransferase</keyword>
<comment type="similarity">
    <text evidence="12">Belongs to the LipB family.</text>
</comment>
<evidence type="ECO:0000256" key="1">
    <source>
        <dbReference type="ARBA" id="ARBA00004821"/>
    </source>
</evidence>
<dbReference type="InterPro" id="IPR058240">
    <property type="entry name" value="rSAM_sf"/>
</dbReference>
<keyword evidence="4 12" id="KW-0808">Transferase</keyword>
<dbReference type="GO" id="GO:0046872">
    <property type="term" value="F:metal ion binding"/>
    <property type="evidence" value="ECO:0007669"/>
    <property type="project" value="UniProtKB-KW"/>
</dbReference>
<feature type="binding site" evidence="13">
    <location>
        <position position="288"/>
    </location>
    <ligand>
        <name>[4Fe-4S] cluster</name>
        <dbReference type="ChEBI" id="CHEBI:49883"/>
        <label>2</label>
        <note>4Fe-4S-S-AdoMet</note>
    </ligand>
</feature>
<dbReference type="GO" id="GO:0051539">
    <property type="term" value="F:4 iron, 4 sulfur cluster binding"/>
    <property type="evidence" value="ECO:0007669"/>
    <property type="project" value="UniProtKB-UniRule"/>
</dbReference>
<dbReference type="SFLD" id="SFLDG01058">
    <property type="entry name" value="lipoyl_synthase_like"/>
    <property type="match status" value="1"/>
</dbReference>
<keyword evidence="7 13" id="KW-0408">Iron</keyword>
<dbReference type="SUPFAM" id="SSF55681">
    <property type="entry name" value="Class II aaRS and biotin synthetases"/>
    <property type="match status" value="1"/>
</dbReference>
<evidence type="ECO:0000256" key="12">
    <source>
        <dbReference type="HAMAP-Rule" id="MF_00013"/>
    </source>
</evidence>
<evidence type="ECO:0000256" key="2">
    <source>
        <dbReference type="ARBA" id="ARBA00022485"/>
    </source>
</evidence>
<dbReference type="InterPro" id="IPR006638">
    <property type="entry name" value="Elp3/MiaA/NifB-like_rSAM"/>
</dbReference>
<comment type="similarity">
    <text evidence="13">Belongs to the radical SAM superfamily. Lipoyl synthase family.</text>
</comment>
<feature type="domain" description="BPL/LPL catalytic" evidence="14">
    <location>
        <begin position="29"/>
        <end position="211"/>
    </location>
</feature>
<dbReference type="NCBIfam" id="NF010925">
    <property type="entry name" value="PRK14345.1"/>
    <property type="match status" value="1"/>
</dbReference>
<accession>A0A1I4I353</accession>
<name>A0A1I4I353_9FIRM</name>
<evidence type="ECO:0000256" key="6">
    <source>
        <dbReference type="ARBA" id="ARBA00022723"/>
    </source>
</evidence>
<dbReference type="GO" id="GO:0016992">
    <property type="term" value="F:lipoate synthase activity"/>
    <property type="evidence" value="ECO:0007669"/>
    <property type="project" value="UniProtKB-UniRule"/>
</dbReference>
<evidence type="ECO:0000256" key="8">
    <source>
        <dbReference type="ARBA" id="ARBA00023014"/>
    </source>
</evidence>
<dbReference type="Gene3D" id="3.20.20.70">
    <property type="entry name" value="Aldolase class I"/>
    <property type="match status" value="1"/>
</dbReference>
<feature type="binding site" evidence="12">
    <location>
        <begin position="74"/>
        <end position="81"/>
    </location>
    <ligand>
        <name>substrate</name>
    </ligand>
</feature>
<organism evidence="16 17">
    <name type="scientific">Pelosinus propionicus DSM 13327</name>
    <dbReference type="NCBI Taxonomy" id="1123291"/>
    <lineage>
        <taxon>Bacteria</taxon>
        <taxon>Bacillati</taxon>
        <taxon>Bacillota</taxon>
        <taxon>Negativicutes</taxon>
        <taxon>Selenomonadales</taxon>
        <taxon>Sporomusaceae</taxon>
        <taxon>Pelosinus</taxon>
    </lineage>
</organism>
<dbReference type="CDD" id="cd16444">
    <property type="entry name" value="LipB"/>
    <property type="match status" value="1"/>
</dbReference>
<comment type="subcellular location">
    <subcellularLocation>
        <location evidence="12">Cytoplasm</location>
    </subcellularLocation>
</comment>
<evidence type="ECO:0000256" key="3">
    <source>
        <dbReference type="ARBA" id="ARBA00022490"/>
    </source>
</evidence>
<gene>
    <name evidence="12" type="primary">lipB</name>
    <name evidence="13" type="synonym">lipA</name>
    <name evidence="16" type="ORF">SAMN04490355_100638</name>
</gene>
<dbReference type="SUPFAM" id="SSF102114">
    <property type="entry name" value="Radical SAM enzymes"/>
    <property type="match status" value="1"/>
</dbReference>
<comment type="miscellaneous">
    <text evidence="12">In the reaction, the free carboxyl group of octanoic acid is attached via an amide linkage to the epsilon-amino group of a specific lysine residue of lipoyl domains of lipoate-dependent enzymes.</text>
</comment>
<dbReference type="InterPro" id="IPR000544">
    <property type="entry name" value="Octanoyltransferase"/>
</dbReference>
<dbReference type="PROSITE" id="PS51918">
    <property type="entry name" value="RADICAL_SAM"/>
    <property type="match status" value="1"/>
</dbReference>
<feature type="binding site" evidence="12">
    <location>
        <begin position="154"/>
        <end position="156"/>
    </location>
    <ligand>
        <name>substrate</name>
    </ligand>
</feature>
<dbReference type="RefSeq" id="WP_090933312.1">
    <property type="nucleotide sequence ID" value="NZ_FOTS01000006.1"/>
</dbReference>
<comment type="cofactor">
    <cofactor evidence="13">
        <name>[4Fe-4S] cluster</name>
        <dbReference type="ChEBI" id="CHEBI:49883"/>
    </cofactor>
    <text evidence="13">Binds 2 [4Fe-4S] clusters per subunit. One cluster is coordinated with 3 cysteines and an exchangeable S-adenosyl-L-methionine.</text>
</comment>
<dbReference type="InterPro" id="IPR007197">
    <property type="entry name" value="rSAM"/>
</dbReference>
<feature type="binding site" evidence="13">
    <location>
        <position position="281"/>
    </location>
    <ligand>
        <name>[4Fe-4S] cluster</name>
        <dbReference type="ChEBI" id="CHEBI:49883"/>
        <label>2</label>
        <note>4Fe-4S-S-AdoMet</note>
    </ligand>
</feature>
<evidence type="ECO:0000256" key="13">
    <source>
        <dbReference type="HAMAP-Rule" id="MF_00206"/>
    </source>
</evidence>
<dbReference type="NCBIfam" id="NF009544">
    <property type="entry name" value="PRK12928.1"/>
    <property type="match status" value="1"/>
</dbReference>
<dbReference type="InterPro" id="IPR003698">
    <property type="entry name" value="Lipoyl_synth"/>
</dbReference>
<evidence type="ECO:0000313" key="16">
    <source>
        <dbReference type="EMBL" id="SFL48231.1"/>
    </source>
</evidence>
<keyword evidence="5 13" id="KW-0949">S-adenosyl-L-methionine</keyword>
<comment type="catalytic activity">
    <reaction evidence="11 13">
        <text>[[Fe-S] cluster scaffold protein carrying a second [4Fe-4S](2+) cluster] + N(6)-octanoyl-L-lysyl-[protein] + 2 oxidized [2Fe-2S]-[ferredoxin] + 2 S-adenosyl-L-methionine + 4 H(+) = [[Fe-S] cluster scaffold protein] + N(6)-[(R)-dihydrolipoyl]-L-lysyl-[protein] + 4 Fe(3+) + 2 hydrogen sulfide + 2 5'-deoxyadenosine + 2 L-methionine + 2 reduced [2Fe-2S]-[ferredoxin]</text>
        <dbReference type="Rhea" id="RHEA:16585"/>
        <dbReference type="Rhea" id="RHEA-COMP:9928"/>
        <dbReference type="Rhea" id="RHEA-COMP:10000"/>
        <dbReference type="Rhea" id="RHEA-COMP:10001"/>
        <dbReference type="Rhea" id="RHEA-COMP:10475"/>
        <dbReference type="Rhea" id="RHEA-COMP:14568"/>
        <dbReference type="Rhea" id="RHEA-COMP:14569"/>
        <dbReference type="ChEBI" id="CHEBI:15378"/>
        <dbReference type="ChEBI" id="CHEBI:17319"/>
        <dbReference type="ChEBI" id="CHEBI:29034"/>
        <dbReference type="ChEBI" id="CHEBI:29919"/>
        <dbReference type="ChEBI" id="CHEBI:33722"/>
        <dbReference type="ChEBI" id="CHEBI:33737"/>
        <dbReference type="ChEBI" id="CHEBI:33738"/>
        <dbReference type="ChEBI" id="CHEBI:57844"/>
        <dbReference type="ChEBI" id="CHEBI:59789"/>
        <dbReference type="ChEBI" id="CHEBI:78809"/>
        <dbReference type="ChEBI" id="CHEBI:83100"/>
        <dbReference type="EC" id="2.8.1.8"/>
    </reaction>
</comment>